<dbReference type="PROSITE" id="PS00463">
    <property type="entry name" value="ZN2_CY6_FUNGAL_1"/>
    <property type="match status" value="1"/>
</dbReference>
<keyword evidence="3" id="KW-0804">Transcription</keyword>
<dbReference type="PANTHER" id="PTHR47785:SF4">
    <property type="entry name" value="ZN(II)2CYS6 TRANSCRIPTION FACTOR (EUROFUNG)"/>
    <property type="match status" value="1"/>
</dbReference>
<dbReference type="GO" id="GO:0000981">
    <property type="term" value="F:DNA-binding transcription factor activity, RNA polymerase II-specific"/>
    <property type="evidence" value="ECO:0007669"/>
    <property type="project" value="InterPro"/>
</dbReference>
<feature type="compositionally biased region" description="Low complexity" evidence="5">
    <location>
        <begin position="62"/>
        <end position="75"/>
    </location>
</feature>
<feature type="domain" description="Zn(2)-C6 fungal-type" evidence="6">
    <location>
        <begin position="203"/>
        <end position="233"/>
    </location>
</feature>
<proteinExistence type="predicted"/>
<dbReference type="EMBL" id="LGUA01003679">
    <property type="protein sequence ID" value="OAX77012.1"/>
    <property type="molecule type" value="Genomic_DNA"/>
</dbReference>
<dbReference type="OrthoDB" id="5386330at2759"/>
<dbReference type="SMART" id="SM00066">
    <property type="entry name" value="GAL4"/>
    <property type="match status" value="1"/>
</dbReference>
<evidence type="ECO:0000313" key="7">
    <source>
        <dbReference type="EMBL" id="OAX77012.1"/>
    </source>
</evidence>
<keyword evidence="1" id="KW-0805">Transcription regulation</keyword>
<dbReference type="STRING" id="1658172.A0A1B7NJV0"/>
<evidence type="ECO:0000256" key="5">
    <source>
        <dbReference type="SAM" id="MobiDB-lite"/>
    </source>
</evidence>
<evidence type="ECO:0000256" key="4">
    <source>
        <dbReference type="ARBA" id="ARBA00023242"/>
    </source>
</evidence>
<evidence type="ECO:0000313" key="8">
    <source>
        <dbReference type="Proteomes" id="UP000091918"/>
    </source>
</evidence>
<keyword evidence="4" id="KW-0539">Nucleus</keyword>
<organism evidence="7 8">
    <name type="scientific">Emergomyces africanus</name>
    <dbReference type="NCBI Taxonomy" id="1955775"/>
    <lineage>
        <taxon>Eukaryota</taxon>
        <taxon>Fungi</taxon>
        <taxon>Dikarya</taxon>
        <taxon>Ascomycota</taxon>
        <taxon>Pezizomycotina</taxon>
        <taxon>Eurotiomycetes</taxon>
        <taxon>Eurotiomycetidae</taxon>
        <taxon>Onygenales</taxon>
        <taxon>Ajellomycetaceae</taxon>
        <taxon>Emergomyces</taxon>
    </lineage>
</organism>
<dbReference type="Proteomes" id="UP000091918">
    <property type="component" value="Unassembled WGS sequence"/>
</dbReference>
<dbReference type="CDD" id="cd00067">
    <property type="entry name" value="GAL4"/>
    <property type="match status" value="1"/>
</dbReference>
<dbReference type="PANTHER" id="PTHR47785">
    <property type="entry name" value="ZN(II)2CYS6 TRANSCRIPTION FACTOR (EUROFUNG)-RELATED-RELATED"/>
    <property type="match status" value="1"/>
</dbReference>
<feature type="compositionally biased region" description="Pro residues" evidence="5">
    <location>
        <begin position="86"/>
        <end position="98"/>
    </location>
</feature>
<feature type="compositionally biased region" description="Basic and acidic residues" evidence="5">
    <location>
        <begin position="1"/>
        <end position="11"/>
    </location>
</feature>
<keyword evidence="8" id="KW-1185">Reference proteome</keyword>
<dbReference type="InterPro" id="IPR036864">
    <property type="entry name" value="Zn2-C6_fun-type_DNA-bd_sf"/>
</dbReference>
<dbReference type="Gene3D" id="4.10.240.10">
    <property type="entry name" value="Zn(2)-C6 fungal-type DNA-binding domain"/>
    <property type="match status" value="1"/>
</dbReference>
<evidence type="ECO:0000256" key="2">
    <source>
        <dbReference type="ARBA" id="ARBA00023125"/>
    </source>
</evidence>
<reference evidence="7 8" key="1">
    <citation type="submission" date="2015-07" db="EMBL/GenBank/DDBJ databases">
        <title>Emmonsia species relationships and genome sequence.</title>
        <authorList>
            <person name="Cuomo C.A."/>
            <person name="Schwartz I.S."/>
            <person name="Kenyon C."/>
            <person name="de Hoog G.S."/>
            <person name="Govender N.P."/>
            <person name="Botha A."/>
            <person name="Moreno L."/>
            <person name="de Vries M."/>
            <person name="Munoz J.F."/>
            <person name="Stielow J.B."/>
        </authorList>
    </citation>
    <scope>NUCLEOTIDE SEQUENCE [LARGE SCALE GENOMIC DNA]</scope>
    <source>
        <strain evidence="7 8">CBS 136260</strain>
    </source>
</reference>
<evidence type="ECO:0000256" key="1">
    <source>
        <dbReference type="ARBA" id="ARBA00023015"/>
    </source>
</evidence>
<evidence type="ECO:0000259" key="6">
    <source>
        <dbReference type="PROSITE" id="PS50048"/>
    </source>
</evidence>
<accession>A0A1B7NJV0</accession>
<dbReference type="AlphaFoldDB" id="A0A1B7NJV0"/>
<dbReference type="Pfam" id="PF00172">
    <property type="entry name" value="Zn_clus"/>
    <property type="match status" value="1"/>
</dbReference>
<sequence>MMEIATGDKSKARTSPSSQPGHRLAGPPRGHYEAGWRPYNSYEGPSADQQGGASRQPPVYSGPPSGDSHGPPDMSYGRPAGISGPPQTPTEPHPPPGTYQPMNGSQEQAHHPQPQPQQTGPGNFQQPRMGYPPDARHPNGETHGVPIYTHGDPMQPIPASQSYAPGGHMPPAQGMYETNSYFVGQAGMPQTNRQRRTTRAQQACDQCRSRKAKCDEGRPACGHCKDNNVPCVYKDVPPQK</sequence>
<feature type="region of interest" description="Disordered" evidence="5">
    <location>
        <begin position="1"/>
        <end position="175"/>
    </location>
</feature>
<protein>
    <recommendedName>
        <fullName evidence="6">Zn(2)-C6 fungal-type domain-containing protein</fullName>
    </recommendedName>
</protein>
<dbReference type="InterPro" id="IPR001138">
    <property type="entry name" value="Zn2Cys6_DnaBD"/>
</dbReference>
<dbReference type="InterPro" id="IPR053181">
    <property type="entry name" value="EcdB-like_regulator"/>
</dbReference>
<evidence type="ECO:0000256" key="3">
    <source>
        <dbReference type="ARBA" id="ARBA00023163"/>
    </source>
</evidence>
<dbReference type="GO" id="GO:0003677">
    <property type="term" value="F:DNA binding"/>
    <property type="evidence" value="ECO:0007669"/>
    <property type="project" value="UniProtKB-KW"/>
</dbReference>
<dbReference type="GO" id="GO:0008270">
    <property type="term" value="F:zinc ion binding"/>
    <property type="evidence" value="ECO:0007669"/>
    <property type="project" value="InterPro"/>
</dbReference>
<name>A0A1B7NJV0_9EURO</name>
<gene>
    <name evidence="7" type="ORF">ACJ72_08694</name>
</gene>
<dbReference type="SUPFAM" id="SSF57701">
    <property type="entry name" value="Zn2/Cys6 DNA-binding domain"/>
    <property type="match status" value="1"/>
</dbReference>
<comment type="caution">
    <text evidence="7">The sequence shown here is derived from an EMBL/GenBank/DDBJ whole genome shotgun (WGS) entry which is preliminary data.</text>
</comment>
<dbReference type="PROSITE" id="PS50048">
    <property type="entry name" value="ZN2_CY6_FUNGAL_2"/>
    <property type="match status" value="1"/>
</dbReference>
<keyword evidence="2" id="KW-0238">DNA-binding</keyword>
<feature type="compositionally biased region" description="Low complexity" evidence="5">
    <location>
        <begin position="116"/>
        <end position="127"/>
    </location>
</feature>